<dbReference type="HAMAP" id="MF_01694">
    <property type="entry name" value="BioB"/>
    <property type="match status" value="1"/>
</dbReference>
<feature type="binding site" evidence="13 14">
    <location>
        <position position="143"/>
    </location>
    <ligand>
        <name>[2Fe-2S] cluster</name>
        <dbReference type="ChEBI" id="CHEBI:190135"/>
    </ligand>
</feature>
<comment type="function">
    <text evidence="13">Catalyzes the conversion of dethiobiotin (DTB) to biotin by the insertion of a sulfur atom into dethiobiotin via a radical-based mechanism.</text>
</comment>
<dbReference type="InterPro" id="IPR002684">
    <property type="entry name" value="Biotin_synth/BioAB"/>
</dbReference>
<feature type="binding site" evidence="13 14">
    <location>
        <position position="67"/>
    </location>
    <ligand>
        <name>[4Fe-4S] cluster</name>
        <dbReference type="ChEBI" id="CHEBI:49883"/>
        <note>4Fe-4S-S-AdoMet</note>
    </ligand>
</feature>
<keyword evidence="5 13" id="KW-0808">Transferase</keyword>
<evidence type="ECO:0000256" key="10">
    <source>
        <dbReference type="ARBA" id="ARBA00023004"/>
    </source>
</evidence>
<gene>
    <name evidence="13 16" type="primary">bioB</name>
    <name evidence="16" type="ORF">HF878_03840</name>
</gene>
<dbReference type="SUPFAM" id="SSF102114">
    <property type="entry name" value="Radical SAM enzymes"/>
    <property type="match status" value="1"/>
</dbReference>
<dbReference type="PANTHER" id="PTHR22976">
    <property type="entry name" value="BIOTIN SYNTHASE"/>
    <property type="match status" value="1"/>
</dbReference>
<dbReference type="AlphaFoldDB" id="A0A848B9I7"/>
<protein>
    <recommendedName>
        <fullName evidence="3 13">Biotin synthase</fullName>
        <ecNumber evidence="3 13">2.8.1.6</ecNumber>
    </recommendedName>
</protein>
<dbReference type="SFLD" id="SFLDS00029">
    <property type="entry name" value="Radical_SAM"/>
    <property type="match status" value="1"/>
</dbReference>
<dbReference type="EC" id="2.8.1.6" evidence="3 13"/>
<dbReference type="SMART" id="SM00729">
    <property type="entry name" value="Elp3"/>
    <property type="match status" value="1"/>
</dbReference>
<evidence type="ECO:0000256" key="2">
    <source>
        <dbReference type="ARBA" id="ARBA00010765"/>
    </source>
</evidence>
<evidence type="ECO:0000313" key="16">
    <source>
        <dbReference type="EMBL" id="NMD98615.1"/>
    </source>
</evidence>
<comment type="subunit">
    <text evidence="13">Homodimer.</text>
</comment>
<comment type="cofactor">
    <cofactor evidence="13 14">
        <name>[4Fe-4S] cluster</name>
        <dbReference type="ChEBI" id="CHEBI:49883"/>
    </cofactor>
    <text evidence="13 14">Binds 1 [4Fe-4S] cluster. The cluster is coordinated with 3 cysteines and an exchangeable S-adenosyl-L-methionine.</text>
</comment>
<dbReference type="GO" id="GO:0051539">
    <property type="term" value="F:4 iron, 4 sulfur cluster binding"/>
    <property type="evidence" value="ECO:0007669"/>
    <property type="project" value="UniProtKB-KW"/>
</dbReference>
<comment type="caution">
    <text evidence="16">The sequence shown here is derived from an EMBL/GenBank/DDBJ whole genome shotgun (WGS) entry which is preliminary data.</text>
</comment>
<evidence type="ECO:0000256" key="4">
    <source>
        <dbReference type="ARBA" id="ARBA00022485"/>
    </source>
</evidence>
<feature type="binding site" evidence="13 14">
    <location>
        <position position="71"/>
    </location>
    <ligand>
        <name>[4Fe-4S] cluster</name>
        <dbReference type="ChEBI" id="CHEBI:49883"/>
        <note>4Fe-4S-S-AdoMet</note>
    </ligand>
</feature>
<feature type="domain" description="Radical SAM core" evidence="15">
    <location>
        <begin position="49"/>
        <end position="275"/>
    </location>
</feature>
<dbReference type="Gene3D" id="3.20.20.70">
    <property type="entry name" value="Aldolase class I"/>
    <property type="match status" value="1"/>
</dbReference>
<reference evidence="16 17" key="1">
    <citation type="submission" date="2020-04" db="EMBL/GenBank/DDBJ databases">
        <authorList>
            <person name="Hitch T.C.A."/>
            <person name="Wylensek D."/>
            <person name="Clavel T."/>
        </authorList>
    </citation>
    <scope>NUCLEOTIDE SEQUENCE [LARGE SCALE GENOMIC DNA]</scope>
    <source>
        <strain evidence="16 17">PG-130-P53-12</strain>
    </source>
</reference>
<dbReference type="GO" id="GO:0005506">
    <property type="term" value="F:iron ion binding"/>
    <property type="evidence" value="ECO:0007669"/>
    <property type="project" value="UniProtKB-UniRule"/>
</dbReference>
<keyword evidence="17" id="KW-1185">Reference proteome</keyword>
<organism evidence="16 17">
    <name type="scientific">Selenomonas bovis</name>
    <dbReference type="NCBI Taxonomy" id="416586"/>
    <lineage>
        <taxon>Bacteria</taxon>
        <taxon>Bacillati</taxon>
        <taxon>Bacillota</taxon>
        <taxon>Negativicutes</taxon>
        <taxon>Selenomonadales</taxon>
        <taxon>Selenomonadaceae</taxon>
        <taxon>Selenomonas</taxon>
    </lineage>
</organism>
<dbReference type="SFLD" id="SFLDG01278">
    <property type="entry name" value="biotin_synthase_like"/>
    <property type="match status" value="1"/>
</dbReference>
<comment type="caution">
    <text evidence="13">Lacks conserved residue(s) required for the propagation of feature annotation.</text>
</comment>
<sequence length="338" mass="37310">MNRNNRTPDQLATDIIAGDRIRRSDDLSLFLTAPLEELQEGAGRLQRHFCGKHIDFCTIINGRSGRCGENCKYCAQAACHHTGIDEYGFLPKEEIIRNARANQEAGANRFAIVTSGRALTGRDFDKAIETYKEMKRTLTIDLCASHGLLTREQLHRLHEAGVTSYHHNIETSRRFFPQICTSHTYDDRIRTIKMAQEEGFCVCSGGIIGMGETWEDRLDMALSLQELGIESIPINALMPIPGTGMEGRPQLPAEDILRTIAFFRYINPTANIRLAAGRKLLPQNGATAFETGASASITGNMLTTSGTTIKEDMQMLKDLGLTNKDEDCTAATGTCGAH</sequence>
<dbReference type="PROSITE" id="PS51918">
    <property type="entry name" value="RADICAL_SAM"/>
    <property type="match status" value="1"/>
</dbReference>
<feature type="binding site" evidence="13 14">
    <location>
        <position position="273"/>
    </location>
    <ligand>
        <name>[2Fe-2S] cluster</name>
        <dbReference type="ChEBI" id="CHEBI:190135"/>
    </ligand>
</feature>
<dbReference type="InterPro" id="IPR013785">
    <property type="entry name" value="Aldolase_TIM"/>
</dbReference>
<dbReference type="GO" id="GO:0051537">
    <property type="term" value="F:2 iron, 2 sulfur cluster binding"/>
    <property type="evidence" value="ECO:0007669"/>
    <property type="project" value="UniProtKB-KW"/>
</dbReference>
<evidence type="ECO:0000256" key="1">
    <source>
        <dbReference type="ARBA" id="ARBA00004942"/>
    </source>
</evidence>
<name>A0A848B9I7_9FIRM</name>
<evidence type="ECO:0000256" key="8">
    <source>
        <dbReference type="ARBA" id="ARBA00022723"/>
    </source>
</evidence>
<dbReference type="GO" id="GO:0004076">
    <property type="term" value="F:biotin synthase activity"/>
    <property type="evidence" value="ECO:0007669"/>
    <property type="project" value="UniProtKB-UniRule"/>
</dbReference>
<dbReference type="InterPro" id="IPR010722">
    <property type="entry name" value="BATS_dom"/>
</dbReference>
<feature type="binding site" evidence="13 14">
    <location>
        <position position="203"/>
    </location>
    <ligand>
        <name>[2Fe-2S] cluster</name>
        <dbReference type="ChEBI" id="CHEBI:190135"/>
    </ligand>
</feature>
<dbReference type="EMBL" id="JABAFA010000008">
    <property type="protein sequence ID" value="NMD98615.1"/>
    <property type="molecule type" value="Genomic_DNA"/>
</dbReference>
<dbReference type="RefSeq" id="WP_170077249.1">
    <property type="nucleotide sequence ID" value="NZ_JABAFA010000008.1"/>
</dbReference>
<evidence type="ECO:0000256" key="6">
    <source>
        <dbReference type="ARBA" id="ARBA00022691"/>
    </source>
</evidence>
<keyword evidence="7 13" id="KW-0001">2Fe-2S</keyword>
<keyword evidence="11 13" id="KW-0411">Iron-sulfur</keyword>
<evidence type="ECO:0000256" key="3">
    <source>
        <dbReference type="ARBA" id="ARBA00012236"/>
    </source>
</evidence>
<comment type="catalytic activity">
    <reaction evidence="12 13">
        <text>(4R,5S)-dethiobiotin + (sulfur carrier)-SH + 2 reduced [2Fe-2S]-[ferredoxin] + 2 S-adenosyl-L-methionine = (sulfur carrier)-H + biotin + 2 5'-deoxyadenosine + 2 L-methionine + 2 oxidized [2Fe-2S]-[ferredoxin]</text>
        <dbReference type="Rhea" id="RHEA:22060"/>
        <dbReference type="Rhea" id="RHEA-COMP:10000"/>
        <dbReference type="Rhea" id="RHEA-COMP:10001"/>
        <dbReference type="Rhea" id="RHEA-COMP:14737"/>
        <dbReference type="Rhea" id="RHEA-COMP:14739"/>
        <dbReference type="ChEBI" id="CHEBI:17319"/>
        <dbReference type="ChEBI" id="CHEBI:29917"/>
        <dbReference type="ChEBI" id="CHEBI:33737"/>
        <dbReference type="ChEBI" id="CHEBI:33738"/>
        <dbReference type="ChEBI" id="CHEBI:57586"/>
        <dbReference type="ChEBI" id="CHEBI:57844"/>
        <dbReference type="ChEBI" id="CHEBI:59789"/>
        <dbReference type="ChEBI" id="CHEBI:64428"/>
        <dbReference type="ChEBI" id="CHEBI:149473"/>
        <dbReference type="EC" id="2.8.1.6"/>
    </reaction>
</comment>
<dbReference type="InterPro" id="IPR058240">
    <property type="entry name" value="rSAM_sf"/>
</dbReference>
<evidence type="ECO:0000256" key="12">
    <source>
        <dbReference type="ARBA" id="ARBA00051157"/>
    </source>
</evidence>
<comment type="similarity">
    <text evidence="2 13">Belongs to the radical SAM superfamily. Biotin synthase family.</text>
</comment>
<evidence type="ECO:0000256" key="9">
    <source>
        <dbReference type="ARBA" id="ARBA00022756"/>
    </source>
</evidence>
<dbReference type="NCBIfam" id="TIGR00433">
    <property type="entry name" value="bioB"/>
    <property type="match status" value="1"/>
</dbReference>
<dbReference type="CDD" id="cd01335">
    <property type="entry name" value="Radical_SAM"/>
    <property type="match status" value="1"/>
</dbReference>
<keyword evidence="4 13" id="KW-0004">4Fe-4S</keyword>
<comment type="cofactor">
    <cofactor evidence="13">
        <name>[2Fe-2S] cluster</name>
        <dbReference type="ChEBI" id="CHEBI:190135"/>
    </cofactor>
    <text evidence="13">Binds 1 [2Fe-2S] cluster. The cluster is coordinated with 3 cysteines and 1 arginine.</text>
</comment>
<dbReference type="Proteomes" id="UP000543804">
    <property type="component" value="Unassembled WGS sequence"/>
</dbReference>
<dbReference type="Pfam" id="PF04055">
    <property type="entry name" value="Radical_SAM"/>
    <property type="match status" value="1"/>
</dbReference>
<proteinExistence type="inferred from homology"/>
<feature type="binding site" evidence="13 14">
    <location>
        <position position="74"/>
    </location>
    <ligand>
        <name>[4Fe-4S] cluster</name>
        <dbReference type="ChEBI" id="CHEBI:49883"/>
        <note>4Fe-4S-S-AdoMet</note>
    </ligand>
</feature>
<dbReference type="InterPro" id="IPR007197">
    <property type="entry name" value="rSAM"/>
</dbReference>
<comment type="pathway">
    <text evidence="1 13">Cofactor biosynthesis; biotin biosynthesis; biotin from 7,8-diaminononanoate: step 2/2.</text>
</comment>
<evidence type="ECO:0000259" key="15">
    <source>
        <dbReference type="PROSITE" id="PS51918"/>
    </source>
</evidence>
<dbReference type="InterPro" id="IPR006638">
    <property type="entry name" value="Elp3/MiaA/NifB-like_rSAM"/>
</dbReference>
<evidence type="ECO:0000313" key="17">
    <source>
        <dbReference type="Proteomes" id="UP000543804"/>
    </source>
</evidence>
<keyword evidence="9 13" id="KW-0093">Biotin biosynthesis</keyword>
<dbReference type="SMART" id="SM00876">
    <property type="entry name" value="BATS"/>
    <property type="match status" value="1"/>
</dbReference>
<dbReference type="GO" id="GO:0009102">
    <property type="term" value="P:biotin biosynthetic process"/>
    <property type="evidence" value="ECO:0007669"/>
    <property type="project" value="UniProtKB-UniRule"/>
</dbReference>
<evidence type="ECO:0000256" key="11">
    <source>
        <dbReference type="ARBA" id="ARBA00023014"/>
    </source>
</evidence>
<evidence type="ECO:0000256" key="14">
    <source>
        <dbReference type="PIRSR" id="PIRSR001619-1"/>
    </source>
</evidence>
<accession>A0A848B9I7</accession>
<keyword evidence="8 13" id="KW-0479">Metal-binding</keyword>
<comment type="cofactor">
    <cofactor evidence="14">
        <name>[2Fe-2S] cluster</name>
        <dbReference type="ChEBI" id="CHEBI:190135"/>
    </cofactor>
    <text evidence="14">Binds 1 [2Fe-2S] cluster. The cluster is coordinated with 3 cysteines and 1 arginine.</text>
</comment>
<evidence type="ECO:0000256" key="13">
    <source>
        <dbReference type="HAMAP-Rule" id="MF_01694"/>
    </source>
</evidence>
<evidence type="ECO:0000256" key="5">
    <source>
        <dbReference type="ARBA" id="ARBA00022679"/>
    </source>
</evidence>
<keyword evidence="6 13" id="KW-0949">S-adenosyl-L-methionine</keyword>
<dbReference type="InterPro" id="IPR024177">
    <property type="entry name" value="Biotin_synthase"/>
</dbReference>
<evidence type="ECO:0000256" key="7">
    <source>
        <dbReference type="ARBA" id="ARBA00022714"/>
    </source>
</evidence>
<dbReference type="UniPathway" id="UPA00078">
    <property type="reaction ID" value="UER00162"/>
</dbReference>
<keyword evidence="10 13" id="KW-0408">Iron</keyword>
<dbReference type="Pfam" id="PF06968">
    <property type="entry name" value="BATS"/>
    <property type="match status" value="1"/>
</dbReference>
<dbReference type="PIRSF" id="PIRSF001619">
    <property type="entry name" value="Biotin_synth"/>
    <property type="match status" value="1"/>
</dbReference>
<dbReference type="PANTHER" id="PTHR22976:SF2">
    <property type="entry name" value="BIOTIN SYNTHASE, MITOCHONDRIAL"/>
    <property type="match status" value="1"/>
</dbReference>
<dbReference type="SFLD" id="SFLDG01060">
    <property type="entry name" value="BATS_domain_containing"/>
    <property type="match status" value="1"/>
</dbReference>